<dbReference type="Proteomes" id="UP000159125">
    <property type="component" value="Genome"/>
</dbReference>
<protein>
    <submittedName>
        <fullName evidence="1">VP6</fullName>
    </submittedName>
</protein>
<dbReference type="EMBL" id="KM369907">
    <property type="protein sequence ID" value="AKA63289.1"/>
    <property type="molecule type" value="Genomic_RNA"/>
</dbReference>
<reference evidence="1 2" key="1">
    <citation type="journal article" date="2015" name="Emerg. Infect. Dis.">
        <title>Candidate new rotavirus species in sheltered dogs, hungary.</title>
        <authorList>
            <person name="Mihalov-Kovacs E."/>
            <person name="Gellert A."/>
            <person name="Marton S."/>
            <person name="Farkas S.L."/>
            <person name="Feher E."/>
            <person name="Oldal M."/>
            <person name="Jakab F."/>
            <person name="Martella V."/>
            <person name="Banyai K."/>
        </authorList>
    </citation>
    <scope>NUCLEOTIDE SEQUENCE [LARGE SCALE GENOMIC DNA]</scope>
    <source>
        <strain evidence="1">KE528/2012</strain>
    </source>
</reference>
<organism evidence="1 2">
    <name type="scientific">Rotavirus I</name>
    <dbReference type="NCBI Taxonomy" id="1637496"/>
    <lineage>
        <taxon>Viruses</taxon>
        <taxon>Riboviria</taxon>
        <taxon>Orthornavirae</taxon>
        <taxon>Duplornaviricota</taxon>
        <taxon>Resentoviricetes</taxon>
        <taxon>Reovirales</taxon>
        <taxon>Sedoreoviridae</taxon>
        <taxon>Rotavirus</taxon>
        <taxon>Rotavirus iotagastroenteritidis</taxon>
    </lineage>
</organism>
<evidence type="ECO:0000313" key="2">
    <source>
        <dbReference type="Proteomes" id="UP000159125"/>
    </source>
</evidence>
<evidence type="ECO:0000313" key="1">
    <source>
        <dbReference type="EMBL" id="AKA63289.1"/>
    </source>
</evidence>
<sequence>MDLVECINGIITLKERVRKLAPNAPLTQEGLATLNDYNAVASSSNGTTVIVRDVLGQLSPFTINAPLTPITNVLSTDVFDDIKSGLESMLEALAGAARSEGSRRTKAIITKAQDPEVKKLIGILSIKSQLSNNVYANTMEFDTARAENPIVEIDNPFFNENIQHSNVQGVPNAHGGGYISVIGRASGNQMTATCVAGRDDAVEWDIGLRVPTSGSMAINFLPTPGRILLPRGNRGPNDIPTIADCVDVSADADGDDITVQFMLNNQIVFTREAPGQFSFPMCDSIHFIIRPWTANKNNNPNALFVNWDQGGAQAQPTLSLLVTITNASAVLDAMVSNTDAAKPNYLMNTIFTQDSFVNTPNINWTFLSLLNDQDPQTAPWSRKIASLIAAFAAQN</sequence>
<accession>A0A0E3M4V1</accession>
<name>A0A0E3M4V1_9REOV</name>
<proteinExistence type="predicted"/>
<dbReference type="Pfam" id="PF25657">
    <property type="entry name" value="Rota_VP6"/>
    <property type="match status" value="1"/>
</dbReference>